<dbReference type="FunFam" id="3.40.50.1000:FF:000022">
    <property type="entry name" value="Phosphoglycolate phosphatase"/>
    <property type="match status" value="1"/>
</dbReference>
<keyword evidence="6" id="KW-1185">Reference proteome</keyword>
<dbReference type="PANTHER" id="PTHR43434">
    <property type="entry name" value="PHOSPHOGLYCOLATE PHOSPHATASE"/>
    <property type="match status" value="1"/>
</dbReference>
<evidence type="ECO:0000256" key="3">
    <source>
        <dbReference type="ARBA" id="ARBA00006171"/>
    </source>
</evidence>
<dbReference type="GO" id="GO:0005829">
    <property type="term" value="C:cytosol"/>
    <property type="evidence" value="ECO:0007669"/>
    <property type="project" value="TreeGrafter"/>
</dbReference>
<dbReference type="Pfam" id="PF13419">
    <property type="entry name" value="HAD_2"/>
    <property type="match status" value="1"/>
</dbReference>
<dbReference type="SUPFAM" id="SSF56784">
    <property type="entry name" value="HAD-like"/>
    <property type="match status" value="1"/>
</dbReference>
<proteinExistence type="inferred from homology"/>
<dbReference type="NCBIfam" id="TIGR01509">
    <property type="entry name" value="HAD-SF-IA-v3"/>
    <property type="match status" value="1"/>
</dbReference>
<dbReference type="Gene3D" id="1.10.150.240">
    <property type="entry name" value="Putative phosphatase, domain 2"/>
    <property type="match status" value="1"/>
</dbReference>
<comment type="pathway">
    <text evidence="2">Organic acid metabolism; glycolate biosynthesis; glycolate from 2-phosphoglycolate: step 1/1.</text>
</comment>
<dbReference type="InterPro" id="IPR041492">
    <property type="entry name" value="HAD_2"/>
</dbReference>
<organism evidence="5 6">
    <name type="scientific">Candidatus Sulfobium mesophilum</name>
    <dbReference type="NCBI Taxonomy" id="2016548"/>
    <lineage>
        <taxon>Bacteria</taxon>
        <taxon>Pseudomonadati</taxon>
        <taxon>Nitrospirota</taxon>
        <taxon>Nitrospiria</taxon>
        <taxon>Nitrospirales</taxon>
        <taxon>Nitrospiraceae</taxon>
        <taxon>Candidatus Sulfobium</taxon>
    </lineage>
</organism>
<evidence type="ECO:0000313" key="5">
    <source>
        <dbReference type="EMBL" id="SPQ01823.1"/>
    </source>
</evidence>
<evidence type="ECO:0000256" key="2">
    <source>
        <dbReference type="ARBA" id="ARBA00004818"/>
    </source>
</evidence>
<dbReference type="SFLD" id="SFLDG01135">
    <property type="entry name" value="C1.5.6:_HAD__Beta-PGM__Phospha"/>
    <property type="match status" value="1"/>
</dbReference>
<protein>
    <recommendedName>
        <fullName evidence="4">phosphoglycolate phosphatase</fullName>
        <ecNumber evidence="4">3.1.3.18</ecNumber>
    </recommendedName>
</protein>
<gene>
    <name evidence="5" type="ORF">NBG4_730003</name>
</gene>
<dbReference type="EC" id="3.1.3.18" evidence="4"/>
<name>A0A2U3QK73_9BACT</name>
<dbReference type="SFLD" id="SFLDS00003">
    <property type="entry name" value="Haloacid_Dehalogenase"/>
    <property type="match status" value="1"/>
</dbReference>
<dbReference type="OrthoDB" id="9792518at2"/>
<evidence type="ECO:0000313" key="6">
    <source>
        <dbReference type="Proteomes" id="UP000245125"/>
    </source>
</evidence>
<dbReference type="PANTHER" id="PTHR43434:SF1">
    <property type="entry name" value="PHOSPHOGLYCOLATE PHOSPHATASE"/>
    <property type="match status" value="1"/>
</dbReference>
<dbReference type="EMBL" id="OUUY01000123">
    <property type="protein sequence ID" value="SPQ01823.1"/>
    <property type="molecule type" value="Genomic_DNA"/>
</dbReference>
<dbReference type="GO" id="GO:0006281">
    <property type="term" value="P:DNA repair"/>
    <property type="evidence" value="ECO:0007669"/>
    <property type="project" value="TreeGrafter"/>
</dbReference>
<comment type="similarity">
    <text evidence="3">Belongs to the HAD-like hydrolase superfamily. CbbY/CbbZ/Gph/YieH family.</text>
</comment>
<keyword evidence="5" id="KW-0378">Hydrolase</keyword>
<reference evidence="6" key="1">
    <citation type="submission" date="2018-03" db="EMBL/GenBank/DDBJ databases">
        <authorList>
            <person name="Zecchin S."/>
        </authorList>
    </citation>
    <scope>NUCLEOTIDE SEQUENCE [LARGE SCALE GENOMIC DNA]</scope>
</reference>
<dbReference type="NCBIfam" id="TIGR01549">
    <property type="entry name" value="HAD-SF-IA-v1"/>
    <property type="match status" value="1"/>
</dbReference>
<dbReference type="InterPro" id="IPR023214">
    <property type="entry name" value="HAD_sf"/>
</dbReference>
<dbReference type="GO" id="GO:0008967">
    <property type="term" value="F:phosphoglycolate phosphatase activity"/>
    <property type="evidence" value="ECO:0007669"/>
    <property type="project" value="UniProtKB-EC"/>
</dbReference>
<dbReference type="InterPro" id="IPR050155">
    <property type="entry name" value="HAD-like_hydrolase_sf"/>
</dbReference>
<dbReference type="Proteomes" id="UP000245125">
    <property type="component" value="Unassembled WGS sequence"/>
</dbReference>
<dbReference type="InterPro" id="IPR036412">
    <property type="entry name" value="HAD-like_sf"/>
</dbReference>
<dbReference type="Gene3D" id="3.40.50.1000">
    <property type="entry name" value="HAD superfamily/HAD-like"/>
    <property type="match status" value="1"/>
</dbReference>
<dbReference type="InterPro" id="IPR023198">
    <property type="entry name" value="PGP-like_dom2"/>
</dbReference>
<dbReference type="AlphaFoldDB" id="A0A2U3QK73"/>
<evidence type="ECO:0000256" key="4">
    <source>
        <dbReference type="ARBA" id="ARBA00013078"/>
    </source>
</evidence>
<dbReference type="SFLD" id="SFLDG01129">
    <property type="entry name" value="C1.5:_HAD__Beta-PGM__Phosphata"/>
    <property type="match status" value="1"/>
</dbReference>
<evidence type="ECO:0000256" key="1">
    <source>
        <dbReference type="ARBA" id="ARBA00000830"/>
    </source>
</evidence>
<dbReference type="InterPro" id="IPR006439">
    <property type="entry name" value="HAD-SF_hydro_IA"/>
</dbReference>
<dbReference type="PRINTS" id="PR00413">
    <property type="entry name" value="HADHALOGNASE"/>
</dbReference>
<comment type="catalytic activity">
    <reaction evidence="1">
        <text>2-phosphoglycolate + H2O = glycolate + phosphate</text>
        <dbReference type="Rhea" id="RHEA:14369"/>
        <dbReference type="ChEBI" id="CHEBI:15377"/>
        <dbReference type="ChEBI" id="CHEBI:29805"/>
        <dbReference type="ChEBI" id="CHEBI:43474"/>
        <dbReference type="ChEBI" id="CHEBI:58033"/>
        <dbReference type="EC" id="3.1.3.18"/>
    </reaction>
</comment>
<sequence>MIKIIMFDLDGTLVDSSIDITNALNFATGPYGIDRMTVKETVSMVGEGLTRLIEKFLGEERAAIVPEVLERFVGYYSGHLTDFTAPYPGVPETLQRLGNYRKAVISNKRECLSRKLLEELDLVKYFDIVLGSDSVEEKKPSPKPLLKVLEFFSLQPAEGVIVGDSNFDIEAGRAAGMRTIAVTYGFRDISSLKGADFMIGHFTELAELLTGLN</sequence>
<accession>A0A2U3QK73</accession>